<dbReference type="InterPro" id="IPR018114">
    <property type="entry name" value="TRYPSIN_HIS"/>
</dbReference>
<dbReference type="Gene3D" id="2.40.10.10">
    <property type="entry name" value="Trypsin-like serine proteases"/>
    <property type="match status" value="2"/>
</dbReference>
<feature type="chain" id="PRO_5046770600" evidence="3">
    <location>
        <begin position="22"/>
        <end position="283"/>
    </location>
</feature>
<dbReference type="InterPro" id="IPR009003">
    <property type="entry name" value="Peptidase_S1_PA"/>
</dbReference>
<comment type="similarity">
    <text evidence="2">Belongs to the peptidase S1 family. CLIP subfamily.</text>
</comment>
<accession>A0AB40D668</accession>
<keyword evidence="3" id="KW-0732">Signal</keyword>
<dbReference type="GO" id="GO:0005576">
    <property type="term" value="C:extracellular region"/>
    <property type="evidence" value="ECO:0007669"/>
    <property type="project" value="UniProtKB-SubCell"/>
</dbReference>
<dbReference type="PROSITE" id="PS50240">
    <property type="entry name" value="TRYPSIN_DOM"/>
    <property type="match status" value="1"/>
</dbReference>
<dbReference type="CDD" id="cd00190">
    <property type="entry name" value="Tryp_SPc"/>
    <property type="match status" value="1"/>
</dbReference>
<dbReference type="InterPro" id="IPR001314">
    <property type="entry name" value="Peptidase_S1A"/>
</dbReference>
<evidence type="ECO:0000313" key="6">
    <source>
        <dbReference type="RefSeq" id="XP_065719790.2"/>
    </source>
</evidence>
<dbReference type="GO" id="GO:0004252">
    <property type="term" value="F:serine-type endopeptidase activity"/>
    <property type="evidence" value="ECO:0007669"/>
    <property type="project" value="InterPro"/>
</dbReference>
<evidence type="ECO:0000256" key="3">
    <source>
        <dbReference type="SAM" id="SignalP"/>
    </source>
</evidence>
<keyword evidence="5" id="KW-1185">Reference proteome</keyword>
<dbReference type="GeneID" id="108008134"/>
<dbReference type="Pfam" id="PF00089">
    <property type="entry name" value="Trypsin"/>
    <property type="match status" value="1"/>
</dbReference>
<organism evidence="5 6">
    <name type="scientific">Drosophila suzukii</name>
    <name type="common">Spotted-wing drosophila fruit fly</name>
    <dbReference type="NCBI Taxonomy" id="28584"/>
    <lineage>
        <taxon>Eukaryota</taxon>
        <taxon>Metazoa</taxon>
        <taxon>Ecdysozoa</taxon>
        <taxon>Arthropoda</taxon>
        <taxon>Hexapoda</taxon>
        <taxon>Insecta</taxon>
        <taxon>Pterygota</taxon>
        <taxon>Neoptera</taxon>
        <taxon>Endopterygota</taxon>
        <taxon>Diptera</taxon>
        <taxon>Brachycera</taxon>
        <taxon>Muscomorpha</taxon>
        <taxon>Ephydroidea</taxon>
        <taxon>Drosophilidae</taxon>
        <taxon>Drosophila</taxon>
        <taxon>Sophophora</taxon>
    </lineage>
</organism>
<sequence>MNIIIVVIAVLAGLFLGTINGSASLLDSKCGKSHRSDNYGMIAGGENTGIFSNPWMVLIIAGGTPICGGSLITSRFVLTAAHCISRNKTIVRLGDYLTVNPENDCSTGVCIPRAYFKNVDKKIPHADFRLAPYVGLYDIGLLRMADEVEFSDYVRPICVLLNAKMENVLQFNVTGWGWRENGEMSRVLQKATLSKFDRSQCSQKYKSTVDETQICAGSYSSDCCNGDSGGPLSAEVYYQGEFRPFQYGIVSYGKHQCTGGGLGVYTNVTSFTYWIMDAMLHNS</sequence>
<protein>
    <submittedName>
        <fullName evidence="6">Serine protease grass-like</fullName>
    </submittedName>
</protein>
<reference evidence="6" key="1">
    <citation type="submission" date="2025-08" db="UniProtKB">
        <authorList>
            <consortium name="RefSeq"/>
        </authorList>
    </citation>
    <scope>IDENTIFICATION</scope>
</reference>
<evidence type="ECO:0000313" key="5">
    <source>
        <dbReference type="Proteomes" id="UP001652628"/>
    </source>
</evidence>
<dbReference type="InterPro" id="IPR051487">
    <property type="entry name" value="Ser/Thr_Proteases_Immune/Dev"/>
</dbReference>
<dbReference type="RefSeq" id="XP_065719790.2">
    <property type="nucleotide sequence ID" value="XM_065863718.2"/>
</dbReference>
<proteinExistence type="inferred from homology"/>
<dbReference type="PROSITE" id="PS00134">
    <property type="entry name" value="TRYPSIN_HIS"/>
    <property type="match status" value="1"/>
</dbReference>
<gene>
    <name evidence="6" type="primary">LOC108008134</name>
</gene>
<dbReference type="InterPro" id="IPR043504">
    <property type="entry name" value="Peptidase_S1_PA_chymotrypsin"/>
</dbReference>
<evidence type="ECO:0000259" key="4">
    <source>
        <dbReference type="PROSITE" id="PS50240"/>
    </source>
</evidence>
<dbReference type="SUPFAM" id="SSF50494">
    <property type="entry name" value="Trypsin-like serine proteases"/>
    <property type="match status" value="1"/>
</dbReference>
<dbReference type="InterPro" id="IPR001254">
    <property type="entry name" value="Trypsin_dom"/>
</dbReference>
<dbReference type="GO" id="GO:0006508">
    <property type="term" value="P:proteolysis"/>
    <property type="evidence" value="ECO:0007669"/>
    <property type="project" value="UniProtKB-KW"/>
</dbReference>
<dbReference type="AlphaFoldDB" id="A0AB40D668"/>
<keyword evidence="1" id="KW-1015">Disulfide bond</keyword>
<feature type="signal peptide" evidence="3">
    <location>
        <begin position="1"/>
        <end position="21"/>
    </location>
</feature>
<dbReference type="PRINTS" id="PR00722">
    <property type="entry name" value="CHYMOTRYPSIN"/>
</dbReference>
<dbReference type="PANTHER" id="PTHR24256">
    <property type="entry name" value="TRYPTASE-RELATED"/>
    <property type="match status" value="1"/>
</dbReference>
<name>A0AB40D668_DROSZ</name>
<dbReference type="Proteomes" id="UP001652628">
    <property type="component" value="Chromosome 2R"/>
</dbReference>
<evidence type="ECO:0000256" key="2">
    <source>
        <dbReference type="ARBA" id="ARBA00024195"/>
    </source>
</evidence>
<dbReference type="SMART" id="SM00020">
    <property type="entry name" value="Tryp_SPc"/>
    <property type="match status" value="1"/>
</dbReference>
<evidence type="ECO:0000256" key="1">
    <source>
        <dbReference type="ARBA" id="ARBA00023157"/>
    </source>
</evidence>
<feature type="domain" description="Peptidase S1" evidence="4">
    <location>
        <begin position="42"/>
        <end position="280"/>
    </location>
</feature>